<name>A0A6J5MZW7_9CAUD</name>
<dbReference type="EMBL" id="LR796538">
    <property type="protein sequence ID" value="CAB4150580.1"/>
    <property type="molecule type" value="Genomic_DNA"/>
</dbReference>
<accession>A0A6J5MZW7</accession>
<protein>
    <submittedName>
        <fullName evidence="2">Uncharacterized protein</fullName>
    </submittedName>
</protein>
<evidence type="ECO:0000313" key="1">
    <source>
        <dbReference type="EMBL" id="CAB4136217.1"/>
    </source>
</evidence>
<sequence>MSDREILEKAEARVLVPSYYATVKKVGKKEAALWLMKKIRDIERHYGYGFERRVRTYMREVDEQELLND</sequence>
<gene>
    <name evidence="1" type="ORF">UFOVP294_31</name>
    <name evidence="2" type="ORF">UFOVP566_54</name>
</gene>
<organism evidence="2">
    <name type="scientific">uncultured Caudovirales phage</name>
    <dbReference type="NCBI Taxonomy" id="2100421"/>
    <lineage>
        <taxon>Viruses</taxon>
        <taxon>Duplodnaviria</taxon>
        <taxon>Heunggongvirae</taxon>
        <taxon>Uroviricota</taxon>
        <taxon>Caudoviricetes</taxon>
        <taxon>Peduoviridae</taxon>
        <taxon>Maltschvirus</taxon>
        <taxon>Maltschvirus maltsch</taxon>
    </lineage>
</organism>
<dbReference type="EMBL" id="LR796311">
    <property type="protein sequence ID" value="CAB4136217.1"/>
    <property type="molecule type" value="Genomic_DNA"/>
</dbReference>
<evidence type="ECO:0000313" key="2">
    <source>
        <dbReference type="EMBL" id="CAB4150580.1"/>
    </source>
</evidence>
<proteinExistence type="predicted"/>
<reference evidence="2" key="1">
    <citation type="submission" date="2020-04" db="EMBL/GenBank/DDBJ databases">
        <authorList>
            <person name="Chiriac C."/>
            <person name="Salcher M."/>
            <person name="Ghai R."/>
            <person name="Kavagutti S V."/>
        </authorList>
    </citation>
    <scope>NUCLEOTIDE SEQUENCE</scope>
</reference>